<keyword evidence="2" id="KW-1003">Cell membrane</keyword>
<feature type="transmembrane region" description="Helical" evidence="6">
    <location>
        <begin position="171"/>
        <end position="190"/>
    </location>
</feature>
<dbReference type="EMBL" id="HBHT01024129">
    <property type="protein sequence ID" value="CAD9975246.1"/>
    <property type="molecule type" value="Transcribed_RNA"/>
</dbReference>
<dbReference type="AlphaFoldDB" id="A0A6U3BKJ9"/>
<evidence type="ECO:0000256" key="2">
    <source>
        <dbReference type="ARBA" id="ARBA00022475"/>
    </source>
</evidence>
<reference evidence="8" key="1">
    <citation type="submission" date="2021-01" db="EMBL/GenBank/DDBJ databases">
        <authorList>
            <person name="Corre E."/>
            <person name="Pelletier E."/>
            <person name="Niang G."/>
            <person name="Scheremetjew M."/>
            <person name="Finn R."/>
            <person name="Kale V."/>
            <person name="Holt S."/>
            <person name="Cochrane G."/>
            <person name="Meng A."/>
            <person name="Brown T."/>
            <person name="Cohen L."/>
        </authorList>
    </citation>
    <scope>NUCLEOTIDE SEQUENCE</scope>
    <source>
        <strain evidence="8">CCMP125</strain>
    </source>
</reference>
<evidence type="ECO:0000256" key="4">
    <source>
        <dbReference type="ARBA" id="ARBA00022989"/>
    </source>
</evidence>
<proteinExistence type="predicted"/>
<evidence type="ECO:0000313" key="9">
    <source>
        <dbReference type="EMBL" id="CAD9975248.1"/>
    </source>
</evidence>
<keyword evidence="3 6" id="KW-0812">Transmembrane</keyword>
<organism evidence="8">
    <name type="scientific">Entomoneis paludosa</name>
    <dbReference type="NCBI Taxonomy" id="265537"/>
    <lineage>
        <taxon>Eukaryota</taxon>
        <taxon>Sar</taxon>
        <taxon>Stramenopiles</taxon>
        <taxon>Ochrophyta</taxon>
        <taxon>Bacillariophyta</taxon>
        <taxon>Bacillariophyceae</taxon>
        <taxon>Bacillariophycidae</taxon>
        <taxon>Entomoneidaceae</taxon>
        <taxon>Entomoneis</taxon>
    </lineage>
</organism>
<feature type="transmembrane region" description="Helical" evidence="6">
    <location>
        <begin position="38"/>
        <end position="57"/>
    </location>
</feature>
<dbReference type="InterPro" id="IPR037185">
    <property type="entry name" value="EmrE-like"/>
</dbReference>
<evidence type="ECO:0000259" key="7">
    <source>
        <dbReference type="Pfam" id="PF00892"/>
    </source>
</evidence>
<protein>
    <recommendedName>
        <fullName evidence="7">EamA domain-containing protein</fullName>
    </recommendedName>
</protein>
<comment type="subcellular location">
    <subcellularLocation>
        <location evidence="1">Cell membrane</location>
        <topology evidence="1">Multi-pass membrane protein</topology>
    </subcellularLocation>
</comment>
<keyword evidence="4 6" id="KW-1133">Transmembrane helix</keyword>
<dbReference type="InterPro" id="IPR000620">
    <property type="entry name" value="EamA_dom"/>
</dbReference>
<evidence type="ECO:0000256" key="3">
    <source>
        <dbReference type="ARBA" id="ARBA00022692"/>
    </source>
</evidence>
<dbReference type="SUPFAM" id="SSF103481">
    <property type="entry name" value="Multidrug resistance efflux transporter EmrE"/>
    <property type="match status" value="1"/>
</dbReference>
<keyword evidence="5 6" id="KW-0472">Membrane</keyword>
<dbReference type="GO" id="GO:0005886">
    <property type="term" value="C:plasma membrane"/>
    <property type="evidence" value="ECO:0007669"/>
    <property type="project" value="UniProtKB-SubCell"/>
</dbReference>
<sequence>MGLLCTGSARASFLTQTSVVLTPLLSVATIGPQSVASAVWWGCGIALGGLTLLSGVTTTAGDGGVLSMAFSQGDLLVLGGALSWSGYLFRLSQIAGQHSYSEINLQAIKTGFLALFYSAWLLMEITTTGVSWAWAGNLAAWGALLFSALGPGTLADVLQQQGQKHVTAAEANVLLSMEPVFAAVFAFVLLGEVTTWTETLGGGLILLAALVATQGSAGTGTKE</sequence>
<dbReference type="EMBL" id="HBHT01024130">
    <property type="protein sequence ID" value="CAD9975248.1"/>
    <property type="molecule type" value="Transcribed_RNA"/>
</dbReference>
<feature type="transmembrane region" description="Helical" evidence="6">
    <location>
        <begin position="138"/>
        <end position="159"/>
    </location>
</feature>
<evidence type="ECO:0000256" key="5">
    <source>
        <dbReference type="ARBA" id="ARBA00023136"/>
    </source>
</evidence>
<dbReference type="Pfam" id="PF00892">
    <property type="entry name" value="EamA"/>
    <property type="match status" value="1"/>
</dbReference>
<evidence type="ECO:0000256" key="1">
    <source>
        <dbReference type="ARBA" id="ARBA00004651"/>
    </source>
</evidence>
<evidence type="ECO:0000313" key="8">
    <source>
        <dbReference type="EMBL" id="CAD9975246.1"/>
    </source>
</evidence>
<dbReference type="PANTHER" id="PTHR42920">
    <property type="entry name" value="OS03G0707200 PROTEIN-RELATED"/>
    <property type="match status" value="1"/>
</dbReference>
<feature type="transmembrane region" description="Helical" evidence="6">
    <location>
        <begin position="110"/>
        <end position="132"/>
    </location>
</feature>
<feature type="transmembrane region" description="Helical" evidence="6">
    <location>
        <begin position="69"/>
        <end position="89"/>
    </location>
</feature>
<dbReference type="InterPro" id="IPR051258">
    <property type="entry name" value="Diverse_Substrate_Transporter"/>
</dbReference>
<evidence type="ECO:0000256" key="6">
    <source>
        <dbReference type="SAM" id="Phobius"/>
    </source>
</evidence>
<feature type="domain" description="EamA" evidence="7">
    <location>
        <begin position="73"/>
        <end position="212"/>
    </location>
</feature>
<gene>
    <name evidence="8" type="ORF">APAL1065_LOCUS16199</name>
    <name evidence="9" type="ORF">APAL1065_LOCUS16200</name>
</gene>
<name>A0A6U3BKJ9_9STRA</name>
<dbReference type="PANTHER" id="PTHR42920:SF5">
    <property type="entry name" value="EAMA DOMAIN-CONTAINING PROTEIN"/>
    <property type="match status" value="1"/>
</dbReference>
<accession>A0A6U3BKJ9</accession>